<gene>
    <name evidence="3" type="ORF">LTR09_011655</name>
</gene>
<evidence type="ECO:0000256" key="1">
    <source>
        <dbReference type="ARBA" id="ARBA00022801"/>
    </source>
</evidence>
<keyword evidence="4" id="KW-1185">Reference proteome</keyword>
<dbReference type="PANTHER" id="PTHR31377">
    <property type="entry name" value="AGMATINE DEIMINASE-RELATED"/>
    <property type="match status" value="1"/>
</dbReference>
<dbReference type="GO" id="GO:0047632">
    <property type="term" value="F:agmatine deiminase activity"/>
    <property type="evidence" value="ECO:0007669"/>
    <property type="project" value="TreeGrafter"/>
</dbReference>
<reference evidence="3" key="1">
    <citation type="submission" date="2023-04" db="EMBL/GenBank/DDBJ databases">
        <title>Black Yeasts Isolated from many extreme environments.</title>
        <authorList>
            <person name="Coleine C."/>
            <person name="Stajich J.E."/>
            <person name="Selbmann L."/>
        </authorList>
    </citation>
    <scope>NUCLEOTIDE SEQUENCE</scope>
    <source>
        <strain evidence="3">CCFEE 5312</strain>
    </source>
</reference>
<organism evidence="3 4">
    <name type="scientific">Extremus antarcticus</name>
    <dbReference type="NCBI Taxonomy" id="702011"/>
    <lineage>
        <taxon>Eukaryota</taxon>
        <taxon>Fungi</taxon>
        <taxon>Dikarya</taxon>
        <taxon>Ascomycota</taxon>
        <taxon>Pezizomycotina</taxon>
        <taxon>Dothideomycetes</taxon>
        <taxon>Dothideomycetidae</taxon>
        <taxon>Mycosphaerellales</taxon>
        <taxon>Extremaceae</taxon>
        <taxon>Extremus</taxon>
    </lineage>
</organism>
<dbReference type="SUPFAM" id="SSF55909">
    <property type="entry name" value="Pentein"/>
    <property type="match status" value="1"/>
</dbReference>
<dbReference type="GO" id="GO:0009446">
    <property type="term" value="P:putrescine biosynthetic process"/>
    <property type="evidence" value="ECO:0007669"/>
    <property type="project" value="InterPro"/>
</dbReference>
<evidence type="ECO:0000256" key="2">
    <source>
        <dbReference type="SAM" id="SignalP"/>
    </source>
</evidence>
<dbReference type="Gene3D" id="3.75.10.10">
    <property type="entry name" value="L-arginine/glycine Amidinotransferase, Chain A"/>
    <property type="match status" value="1"/>
</dbReference>
<feature type="chain" id="PRO_5042520332" description="Agmatine deiminase" evidence="2">
    <location>
        <begin position="20"/>
        <end position="379"/>
    </location>
</feature>
<dbReference type="GO" id="GO:0004668">
    <property type="term" value="F:protein-arginine deiminase activity"/>
    <property type="evidence" value="ECO:0007669"/>
    <property type="project" value="InterPro"/>
</dbReference>
<dbReference type="Proteomes" id="UP001271007">
    <property type="component" value="Unassembled WGS sequence"/>
</dbReference>
<evidence type="ECO:0000313" key="4">
    <source>
        <dbReference type="Proteomes" id="UP001271007"/>
    </source>
</evidence>
<feature type="signal peptide" evidence="2">
    <location>
        <begin position="1"/>
        <end position="19"/>
    </location>
</feature>
<sequence length="379" mass="42365">MFHTLKFLLSTLLLPYTFLQHHLPCPQPTYYLPSERSPHLRTLMAWPSQNSTNNLPDLFLAQREFALIANAIAKYEPVWLYTPPSNRLIAADLVSENVEIVLLETAEMWLRDTGPIFVEIDDGKPGPRRQVGIDFNLNYWGDERSKGAQRVARKQLEAVRIERIQASSYLAGGAIDSDGQGTLLATKSSIINENRNPNKSQTEIEEELRALLGVTKIIWLPGSKDAAHVDSLARFGPDSRTVIMSRLNEAVPRDSWRWRVYKETHDVLSSATNAAGYRFTIVEIEEALTVPRAGDWSREQCPVLEGFEGGVVTNYVGFYLVNGGIVVPQFGEEKTDREAVEGLQRLSPGRVVETVRLDWMAYAGGGPYRATVGWPVPGG</sequence>
<keyword evidence="2" id="KW-0732">Signal</keyword>
<evidence type="ECO:0008006" key="5">
    <source>
        <dbReference type="Google" id="ProtNLM"/>
    </source>
</evidence>
<protein>
    <recommendedName>
        <fullName evidence="5">Agmatine deiminase</fullName>
    </recommendedName>
</protein>
<proteinExistence type="predicted"/>
<dbReference type="InterPro" id="IPR007466">
    <property type="entry name" value="Peptidyl-Arg-deiminase_porph"/>
</dbReference>
<dbReference type="Pfam" id="PF04371">
    <property type="entry name" value="PAD_porph"/>
    <property type="match status" value="1"/>
</dbReference>
<dbReference type="PANTHER" id="PTHR31377:SF0">
    <property type="entry name" value="AGMATINE DEIMINASE-RELATED"/>
    <property type="match status" value="1"/>
</dbReference>
<accession>A0AAJ0G7P5</accession>
<keyword evidence="1" id="KW-0378">Hydrolase</keyword>
<name>A0AAJ0G7P5_9PEZI</name>
<dbReference type="AlphaFoldDB" id="A0AAJ0G7P5"/>
<comment type="caution">
    <text evidence="3">The sequence shown here is derived from an EMBL/GenBank/DDBJ whole genome shotgun (WGS) entry which is preliminary data.</text>
</comment>
<evidence type="ECO:0000313" key="3">
    <source>
        <dbReference type="EMBL" id="KAK3046904.1"/>
    </source>
</evidence>
<dbReference type="EMBL" id="JAWDJX010000075">
    <property type="protein sequence ID" value="KAK3046904.1"/>
    <property type="molecule type" value="Genomic_DNA"/>
</dbReference>